<reference evidence="1 2" key="1">
    <citation type="journal article" date="2016" name="Nat. Commun.">
        <title>Thousands of microbial genomes shed light on interconnected biogeochemical processes in an aquifer system.</title>
        <authorList>
            <person name="Anantharaman K."/>
            <person name="Brown C.T."/>
            <person name="Hug L.A."/>
            <person name="Sharon I."/>
            <person name="Castelle C.J."/>
            <person name="Probst A.J."/>
            <person name="Thomas B.C."/>
            <person name="Singh A."/>
            <person name="Wilkins M.J."/>
            <person name="Karaoz U."/>
            <person name="Brodie E.L."/>
            <person name="Williams K.H."/>
            <person name="Hubbard S.S."/>
            <person name="Banfield J.F."/>
        </authorList>
    </citation>
    <scope>NUCLEOTIDE SEQUENCE [LARGE SCALE GENOMIC DNA]</scope>
</reference>
<dbReference type="AlphaFoldDB" id="A0A1F5WPI9"/>
<accession>A0A1F5WPI9</accession>
<gene>
    <name evidence="1" type="ORF">A2W54_01855</name>
</gene>
<proteinExistence type="predicted"/>
<name>A0A1F5WPI9_9BACT</name>
<protein>
    <submittedName>
        <fullName evidence="1">Uncharacterized protein</fullName>
    </submittedName>
</protein>
<sequence>MNKLFDVLEILGFPVEIDAKFNIHNGDIWNSILVKKSIKHAGNLITTDLPIPGHMVKFACTLLTLNYETPSVDNFQRTAKTHRFL</sequence>
<evidence type="ECO:0000313" key="1">
    <source>
        <dbReference type="EMBL" id="OGF77569.1"/>
    </source>
</evidence>
<comment type="caution">
    <text evidence="1">The sequence shown here is derived from an EMBL/GenBank/DDBJ whole genome shotgun (WGS) entry which is preliminary data.</text>
</comment>
<dbReference type="Proteomes" id="UP000178425">
    <property type="component" value="Unassembled WGS sequence"/>
</dbReference>
<evidence type="ECO:0000313" key="2">
    <source>
        <dbReference type="Proteomes" id="UP000178425"/>
    </source>
</evidence>
<dbReference type="EMBL" id="MFHI01000040">
    <property type="protein sequence ID" value="OGF77569.1"/>
    <property type="molecule type" value="Genomic_DNA"/>
</dbReference>
<organism evidence="1 2">
    <name type="scientific">Candidatus Giovannonibacteria bacterium RIFCSPHIGHO2_02_43_13</name>
    <dbReference type="NCBI Taxonomy" id="1798330"/>
    <lineage>
        <taxon>Bacteria</taxon>
        <taxon>Candidatus Giovannoniibacteriota</taxon>
    </lineage>
</organism>